<reference evidence="2" key="1">
    <citation type="journal article" date="2014" name="PLoS Genet.">
        <title>Signature Gene Expression Reveals Novel Clues to the Molecular Mechanisms of Dimorphic Transition in Penicillium marneffei.</title>
        <authorList>
            <person name="Yang E."/>
            <person name="Wang G."/>
            <person name="Cai J."/>
            <person name="Woo P.C."/>
            <person name="Lau S.K."/>
            <person name="Yuen K.-Y."/>
            <person name="Chow W.-N."/>
            <person name="Lin X."/>
        </authorList>
    </citation>
    <scope>NUCLEOTIDE SEQUENCE [LARGE SCALE GENOMIC DNA]</scope>
    <source>
        <strain evidence="2">PM1</strain>
    </source>
</reference>
<evidence type="ECO:0000256" key="1">
    <source>
        <dbReference type="SAM" id="Phobius"/>
    </source>
</evidence>
<dbReference type="PANTHER" id="PTHR37490">
    <property type="entry name" value="EXPRESSED PROTEIN"/>
    <property type="match status" value="1"/>
</dbReference>
<dbReference type="HOGENOM" id="CLU_031559_3_2_1"/>
<comment type="caution">
    <text evidence="2">The sequence shown here is derived from an EMBL/GenBank/DDBJ whole genome shotgun (WGS) entry which is preliminary data.</text>
</comment>
<accession>A0A093XJ46</accession>
<proteinExistence type="predicted"/>
<sequence>MWSIDHRPLKTTKLVIVTLASTFTSLFFVLFYLHHAGNSDALSLLTFDFTFSNRPTLEELASDNNNIENHEELPDYEYDVELVVASLKQQHTSWYSTYFPDWKSNIYVVDDPGASLTVPLNKGNEAMVYLTYIIDRYDTLPNNTLFLHAERFQWHNDNPDYDGYPLLRDFQFTYLQEEGYVNLRCVWTIGCPVSIHPFEDEVVSEQHQDQTTGEIYKHAFEELLPEYPVPGEVGISCCAQFAVTKEVIRQRPKEDYIHFRDWLLNTPFDNGLSGRVFEYSWHIIFGKSPVYCPSAAECYCKVYGMCDLPNCSEASVMDSIICLRIQHYHKAGRELAGMERRGLLRAHYE</sequence>
<name>A0A093XJ46_TALMA</name>
<dbReference type="eggNOG" id="ENOG502QRU5">
    <property type="taxonomic scope" value="Eukaryota"/>
</dbReference>
<dbReference type="AlphaFoldDB" id="A0A093XJ46"/>
<dbReference type="EMBL" id="JPOX01000024">
    <property type="protein sequence ID" value="KFX45253.1"/>
    <property type="molecule type" value="Genomic_DNA"/>
</dbReference>
<organism evidence="2">
    <name type="scientific">Talaromyces marneffei PM1</name>
    <dbReference type="NCBI Taxonomy" id="1077442"/>
    <lineage>
        <taxon>Eukaryota</taxon>
        <taxon>Fungi</taxon>
        <taxon>Dikarya</taxon>
        <taxon>Ascomycota</taxon>
        <taxon>Pezizomycotina</taxon>
        <taxon>Eurotiomycetes</taxon>
        <taxon>Eurotiomycetidae</taxon>
        <taxon>Eurotiales</taxon>
        <taxon>Trichocomaceae</taxon>
        <taxon>Talaromyces</taxon>
        <taxon>Talaromyces sect. Talaromyces</taxon>
    </lineage>
</organism>
<dbReference type="PANTHER" id="PTHR37490:SF3">
    <property type="entry name" value="DUF3431 DOMAIN CONTAINING PROTEIN"/>
    <property type="match status" value="1"/>
</dbReference>
<gene>
    <name evidence="2" type="ORF">GQ26_0241040</name>
</gene>
<keyword evidence="1" id="KW-0472">Membrane</keyword>
<protein>
    <submittedName>
        <fullName evidence="2">Uncharacterized protein</fullName>
    </submittedName>
</protein>
<dbReference type="Pfam" id="PF11913">
    <property type="entry name" value="DUF3431"/>
    <property type="match status" value="1"/>
</dbReference>
<keyword evidence="1" id="KW-1133">Transmembrane helix</keyword>
<dbReference type="InterPro" id="IPR021838">
    <property type="entry name" value="DUF3431"/>
</dbReference>
<keyword evidence="1" id="KW-0812">Transmembrane</keyword>
<feature type="transmembrane region" description="Helical" evidence="1">
    <location>
        <begin position="12"/>
        <end position="33"/>
    </location>
</feature>
<evidence type="ECO:0000313" key="2">
    <source>
        <dbReference type="EMBL" id="KFX45253.1"/>
    </source>
</evidence>